<comment type="caution">
    <text evidence="7">The sequence shown here is derived from an EMBL/GenBank/DDBJ whole genome shotgun (WGS) entry which is preliminary data.</text>
</comment>
<protein>
    <submittedName>
        <fullName evidence="7">ABC transporter ATP-binding protein</fullName>
    </submittedName>
</protein>
<dbReference type="PANTHER" id="PTHR43553">
    <property type="entry name" value="HEAVY METAL TRANSPORTER"/>
    <property type="match status" value="1"/>
</dbReference>
<keyword evidence="8" id="KW-1185">Reference proteome</keyword>
<evidence type="ECO:0000256" key="1">
    <source>
        <dbReference type="ARBA" id="ARBA00005417"/>
    </source>
</evidence>
<dbReference type="InterPro" id="IPR003593">
    <property type="entry name" value="AAA+_ATPase"/>
</dbReference>
<dbReference type="CDD" id="cd03225">
    <property type="entry name" value="ABC_cobalt_CbiO_domain1"/>
    <property type="match status" value="2"/>
</dbReference>
<keyword evidence="3" id="KW-0547">Nucleotide-binding</keyword>
<sequence length="653" mass="67591">MTTRPGHRPRPAAGPGSDDVLVRARGVRVRHETAESWRPDGVDLDVRPGEVVLLLGPSGCGKSTLSLALGDLVPRSVPADLEGTVVLGPAPDGGPLRVGMVFQDPDAQVVTGTVFDEVCFGPENLCLPVDEIERTAHAALAAVGLTGRERDDPGVLSGGGRQRLALACALALRPRLLVLDEPTANLDPHASVELYRLVDRLRRDPSGELGVLVVEHELDDVVEIADRVVVLDGAGRPVTDGGTTRVFREEHELLAGLGVWLPTAVQLARRLSAAGVRFDPPPVTLGELADGLAGRPDVRPVAASPGRVAATTTPATGKIGTPATGKIDGEDPASPIVRARDLTVVPGRGREPVLRDVSLTVAAGEILAVAGVNGAGKTTLAQALAGVRPPPPGTVDVAGLDVGRAGPRAVAAVVAFVFQNPEHQFLAPTVADELAHGLRVRHTEPDEVDQRVAAALDRFGLGRYRGHSPWLLSHGEKRRLSVASALITGPRVLVLDEPTFGQDRARATELMALLSELNADGTTVVMVSHDLQLVAEHAGQLAVLADGRLLAHGPTGELLTDDRLLAAAGLRPPPLRRLAGALAGRNPAWARVYRTADLPGPGRDPAGNGPVLRTDASAGPPREPGTGPASGPTGPRTGPAAGPAGEPGTGPGR</sequence>
<comment type="similarity">
    <text evidence="1">Belongs to the ABC transporter superfamily.</text>
</comment>
<keyword evidence="4 7" id="KW-0067">ATP-binding</keyword>
<dbReference type="RefSeq" id="WP_197719761.1">
    <property type="nucleotide sequence ID" value="NZ_BJNH01000017.1"/>
</dbReference>
<accession>A0ABQ0RVC1</accession>
<dbReference type="SUPFAM" id="SSF52540">
    <property type="entry name" value="P-loop containing nucleoside triphosphate hydrolases"/>
    <property type="match status" value="2"/>
</dbReference>
<evidence type="ECO:0000313" key="8">
    <source>
        <dbReference type="Proteomes" id="UP000320693"/>
    </source>
</evidence>
<proteinExistence type="inferred from homology"/>
<dbReference type="SMART" id="SM00382">
    <property type="entry name" value="AAA"/>
    <property type="match status" value="2"/>
</dbReference>
<dbReference type="GO" id="GO:0005524">
    <property type="term" value="F:ATP binding"/>
    <property type="evidence" value="ECO:0007669"/>
    <property type="project" value="UniProtKB-KW"/>
</dbReference>
<feature type="region of interest" description="Disordered" evidence="5">
    <location>
        <begin position="596"/>
        <end position="653"/>
    </location>
</feature>
<evidence type="ECO:0000256" key="3">
    <source>
        <dbReference type="ARBA" id="ARBA00022741"/>
    </source>
</evidence>
<dbReference type="PROSITE" id="PS00211">
    <property type="entry name" value="ABC_TRANSPORTER_1"/>
    <property type="match status" value="1"/>
</dbReference>
<dbReference type="Pfam" id="PF00005">
    <property type="entry name" value="ABC_tran"/>
    <property type="match status" value="2"/>
</dbReference>
<dbReference type="Gene3D" id="3.40.50.300">
    <property type="entry name" value="P-loop containing nucleotide triphosphate hydrolases"/>
    <property type="match status" value="2"/>
</dbReference>
<dbReference type="InterPro" id="IPR050095">
    <property type="entry name" value="ECF_ABC_transporter_ATP-bd"/>
</dbReference>
<evidence type="ECO:0000259" key="6">
    <source>
        <dbReference type="PROSITE" id="PS50893"/>
    </source>
</evidence>
<evidence type="ECO:0000313" key="7">
    <source>
        <dbReference type="EMBL" id="GEC24608.1"/>
    </source>
</evidence>
<organism evidence="7 8">
    <name type="scientific">Pseudonocardia saturnea</name>
    <dbReference type="NCBI Taxonomy" id="33909"/>
    <lineage>
        <taxon>Bacteria</taxon>
        <taxon>Bacillati</taxon>
        <taxon>Actinomycetota</taxon>
        <taxon>Actinomycetes</taxon>
        <taxon>Pseudonocardiales</taxon>
        <taxon>Pseudonocardiaceae</taxon>
        <taxon>Pseudonocardia</taxon>
    </lineage>
</organism>
<dbReference type="PANTHER" id="PTHR43553:SF24">
    <property type="entry name" value="ENERGY-COUPLING FACTOR TRANSPORTER ATP-BINDING PROTEIN ECFA1"/>
    <property type="match status" value="1"/>
</dbReference>
<gene>
    <name evidence="7" type="ORF">PSA01_16370</name>
</gene>
<dbReference type="EMBL" id="BJNH01000017">
    <property type="protein sequence ID" value="GEC24608.1"/>
    <property type="molecule type" value="Genomic_DNA"/>
</dbReference>
<feature type="domain" description="ABC transporter" evidence="6">
    <location>
        <begin position="22"/>
        <end position="258"/>
    </location>
</feature>
<evidence type="ECO:0000256" key="4">
    <source>
        <dbReference type="ARBA" id="ARBA00022840"/>
    </source>
</evidence>
<reference evidence="7 8" key="1">
    <citation type="submission" date="2019-06" db="EMBL/GenBank/DDBJ databases">
        <title>Whole genome shotgun sequence of Pseudonocardia saturnea NBRC 14499.</title>
        <authorList>
            <person name="Hosoyama A."/>
            <person name="Uohara A."/>
            <person name="Ohji S."/>
            <person name="Ichikawa N."/>
        </authorList>
    </citation>
    <scope>NUCLEOTIDE SEQUENCE [LARGE SCALE GENOMIC DNA]</scope>
    <source>
        <strain evidence="7 8">NBRC 14499</strain>
    </source>
</reference>
<dbReference type="InterPro" id="IPR017871">
    <property type="entry name" value="ABC_transporter-like_CS"/>
</dbReference>
<dbReference type="InterPro" id="IPR027417">
    <property type="entry name" value="P-loop_NTPase"/>
</dbReference>
<feature type="region of interest" description="Disordered" evidence="5">
    <location>
        <begin position="289"/>
        <end position="333"/>
    </location>
</feature>
<dbReference type="Proteomes" id="UP000320693">
    <property type="component" value="Unassembled WGS sequence"/>
</dbReference>
<keyword evidence="2" id="KW-0813">Transport</keyword>
<evidence type="ECO:0000256" key="5">
    <source>
        <dbReference type="SAM" id="MobiDB-lite"/>
    </source>
</evidence>
<dbReference type="InterPro" id="IPR015856">
    <property type="entry name" value="ABC_transpr_CbiO/EcfA_su"/>
</dbReference>
<dbReference type="PROSITE" id="PS50893">
    <property type="entry name" value="ABC_TRANSPORTER_2"/>
    <property type="match status" value="2"/>
</dbReference>
<evidence type="ECO:0000256" key="2">
    <source>
        <dbReference type="ARBA" id="ARBA00022448"/>
    </source>
</evidence>
<feature type="domain" description="ABC transporter" evidence="6">
    <location>
        <begin position="337"/>
        <end position="571"/>
    </location>
</feature>
<feature type="compositionally biased region" description="Low complexity" evidence="5">
    <location>
        <begin position="624"/>
        <end position="644"/>
    </location>
</feature>
<dbReference type="InterPro" id="IPR003439">
    <property type="entry name" value="ABC_transporter-like_ATP-bd"/>
</dbReference>
<name>A0ABQ0RVC1_9PSEU</name>